<dbReference type="SUPFAM" id="SSF81296">
    <property type="entry name" value="E set domains"/>
    <property type="match status" value="1"/>
</dbReference>
<evidence type="ECO:0000256" key="4">
    <source>
        <dbReference type="ARBA" id="ARBA00023136"/>
    </source>
</evidence>
<keyword evidence="5" id="KW-1015">Disulfide bond</keyword>
<organism evidence="11 12">
    <name type="scientific">Rotaria sordida</name>
    <dbReference type="NCBI Taxonomy" id="392033"/>
    <lineage>
        <taxon>Eukaryota</taxon>
        <taxon>Metazoa</taxon>
        <taxon>Spiralia</taxon>
        <taxon>Gnathifera</taxon>
        <taxon>Rotifera</taxon>
        <taxon>Eurotatoria</taxon>
        <taxon>Bdelloidea</taxon>
        <taxon>Philodinida</taxon>
        <taxon>Philodinidae</taxon>
        <taxon>Rotaria</taxon>
    </lineage>
</organism>
<evidence type="ECO:0000256" key="6">
    <source>
        <dbReference type="SAM" id="Phobius"/>
    </source>
</evidence>
<dbReference type="GO" id="GO:0007160">
    <property type="term" value="P:cell-matrix adhesion"/>
    <property type="evidence" value="ECO:0007669"/>
    <property type="project" value="InterPro"/>
</dbReference>
<dbReference type="PROSITE" id="PS51220">
    <property type="entry name" value="NIDO"/>
    <property type="match status" value="1"/>
</dbReference>
<gene>
    <name evidence="11" type="ORF">SEV965_LOCUS35601</name>
</gene>
<dbReference type="PROSITE" id="PS50856">
    <property type="entry name" value="AMOP"/>
    <property type="match status" value="1"/>
</dbReference>
<dbReference type="InterPro" id="IPR003886">
    <property type="entry name" value="NIDO_dom"/>
</dbReference>
<keyword evidence="7" id="KW-0732">Signal</keyword>
<feature type="transmembrane region" description="Helical" evidence="6">
    <location>
        <begin position="970"/>
        <end position="994"/>
    </location>
</feature>
<sequence length="995" mass="113127">MTKMNGFLLLMLILFIETVHSQTTTANIARRKLIPFGPEHGDATLVRGDDQISDPIHIPIRFPFFNHKYDEIKIQINGMILFGNQSYQSLSYTPRRFPVDGIICVAPFWADVLTRDDSTGNIFYRQITDQSTLSELDQIVANAFPGQATHRFIWAYVVTWYEVPGYGLSSLYRNTFQAIITTNGINSFSIYNYDKLQWTVGSASSSVHAQAGFNAGDMKNYFLIDKSFTPQVVQLVDNSNIQFPGRFIFSISGDIADVECNTPDGLQVAPFRGPPEGGYEIRLYGICFNETNYIVKLDQQILTGCTATFTYITCMMPMISNGPSIQIEVLTIENVLIATTHFFIDILEDNSELLIQDSNTFDSFIEMAQNDSIRLRFKKNFVTENYLFSIQLFYYETIFTENYQLVSINPQQRVLYSSVNLASLDTLTIRYSDIFPLTTTIRDDINDIQINLLKLTFRLLSTTTVIPTPITWLYRAVTWTGAAVKQIRNFCAKWEAKLPQLPGPSTYQSQVPKCPCRVPAIGQNRFPLTFNNFQTSSSCNVHKPNTCQDNAGASHCYRRSFEPSGPGVKCCYNTNGMIFTNPESGAGGLEVQADSGGSILQKIKHVLFDQLPWWACCKLPQIITQTRPKSCQLYHQQRPSFECENVPLPIPGGGNGDPHFTTLDGIDYTFNGYGEYVLLRTHNLPTSASLEIQIRTKPVQSDSENDEATVIVGFVIKNGNYSKIQFELFNELKLLEIRLNDQPLESDVFLNPSTTDDDNSEIYQILMAMSRTIHFDNNQMSVTQTARTTYKITYSNNVQFIVTIREQYDLLNLVTILPKSYEKQCQGLLGNMDGDKTNDFIFQNGETSLSLSHQNDEENLFVFGESWRVKPENTLFKYTSGENYGTHQNLHYRPIFQKELLQRYENTSRLTMAEQNCQKVQTEKGKQQCIYDILITNDQTMSEVHENFQTNLNEWQAYAELVNNDKVKSVGLSLAVSSSMIFFVFVATTIQFLMQ</sequence>
<feature type="signal peptide" evidence="7">
    <location>
        <begin position="1"/>
        <end position="21"/>
    </location>
</feature>
<evidence type="ECO:0000313" key="12">
    <source>
        <dbReference type="Proteomes" id="UP000663889"/>
    </source>
</evidence>
<dbReference type="Pfam" id="PF00094">
    <property type="entry name" value="VWD"/>
    <property type="match status" value="1"/>
</dbReference>
<dbReference type="PROSITE" id="PS51233">
    <property type="entry name" value="VWFD"/>
    <property type="match status" value="1"/>
</dbReference>
<evidence type="ECO:0000259" key="8">
    <source>
        <dbReference type="PROSITE" id="PS50856"/>
    </source>
</evidence>
<evidence type="ECO:0000259" key="9">
    <source>
        <dbReference type="PROSITE" id="PS51220"/>
    </source>
</evidence>
<dbReference type="Pfam" id="PF03782">
    <property type="entry name" value="AMOP"/>
    <property type="match status" value="1"/>
</dbReference>
<evidence type="ECO:0000256" key="3">
    <source>
        <dbReference type="ARBA" id="ARBA00022989"/>
    </source>
</evidence>
<feature type="domain" description="AMOP" evidence="8">
    <location>
        <begin position="483"/>
        <end position="638"/>
    </location>
</feature>
<comment type="subcellular location">
    <subcellularLocation>
        <location evidence="1">Membrane</location>
    </subcellularLocation>
</comment>
<dbReference type="InterPro" id="IPR014756">
    <property type="entry name" value="Ig_E-set"/>
</dbReference>
<feature type="chain" id="PRO_5032393203" evidence="7">
    <location>
        <begin position="22"/>
        <end position="995"/>
    </location>
</feature>
<dbReference type="SMART" id="SM00539">
    <property type="entry name" value="NIDO"/>
    <property type="match status" value="1"/>
</dbReference>
<proteinExistence type="predicted"/>
<dbReference type="Pfam" id="PF06119">
    <property type="entry name" value="NIDO"/>
    <property type="match status" value="1"/>
</dbReference>
<comment type="caution">
    <text evidence="11">The sequence shown here is derived from an EMBL/GenBank/DDBJ whole genome shotgun (WGS) entry which is preliminary data.</text>
</comment>
<protein>
    <submittedName>
        <fullName evidence="11">Uncharacterized protein</fullName>
    </submittedName>
</protein>
<dbReference type="InterPro" id="IPR051495">
    <property type="entry name" value="Epithelial_Barrier/Signaling"/>
</dbReference>
<feature type="domain" description="NIDO" evidence="9">
    <location>
        <begin position="107"/>
        <end position="254"/>
    </location>
</feature>
<dbReference type="PANTHER" id="PTHR13802">
    <property type="entry name" value="MUCIN 4-RELATED"/>
    <property type="match status" value="1"/>
</dbReference>
<reference evidence="11" key="1">
    <citation type="submission" date="2021-02" db="EMBL/GenBank/DDBJ databases">
        <authorList>
            <person name="Nowell W R."/>
        </authorList>
    </citation>
    <scope>NUCLEOTIDE SEQUENCE</scope>
</reference>
<evidence type="ECO:0000256" key="1">
    <source>
        <dbReference type="ARBA" id="ARBA00004370"/>
    </source>
</evidence>
<dbReference type="AlphaFoldDB" id="A0A815SHS8"/>
<dbReference type="InterPro" id="IPR001846">
    <property type="entry name" value="VWF_type-D"/>
</dbReference>
<evidence type="ECO:0000256" key="2">
    <source>
        <dbReference type="ARBA" id="ARBA00022692"/>
    </source>
</evidence>
<evidence type="ECO:0000256" key="5">
    <source>
        <dbReference type="ARBA" id="ARBA00023157"/>
    </source>
</evidence>
<name>A0A815SHS8_9BILA</name>
<dbReference type="SMART" id="SM00216">
    <property type="entry name" value="VWD"/>
    <property type="match status" value="1"/>
</dbReference>
<feature type="domain" description="VWFD" evidence="10">
    <location>
        <begin position="650"/>
        <end position="875"/>
    </location>
</feature>
<dbReference type="PANTHER" id="PTHR13802:SF52">
    <property type="entry name" value="MUCIN-4"/>
    <property type="match status" value="1"/>
</dbReference>
<dbReference type="Proteomes" id="UP000663889">
    <property type="component" value="Unassembled WGS sequence"/>
</dbReference>
<keyword evidence="3 6" id="KW-1133">Transmembrane helix</keyword>
<evidence type="ECO:0000259" key="10">
    <source>
        <dbReference type="PROSITE" id="PS51233"/>
    </source>
</evidence>
<accession>A0A815SHS8</accession>
<dbReference type="GO" id="GO:0016020">
    <property type="term" value="C:membrane"/>
    <property type="evidence" value="ECO:0007669"/>
    <property type="project" value="UniProtKB-SubCell"/>
</dbReference>
<keyword evidence="4 6" id="KW-0472">Membrane</keyword>
<evidence type="ECO:0000313" key="11">
    <source>
        <dbReference type="EMBL" id="CAF1491516.1"/>
    </source>
</evidence>
<evidence type="ECO:0000256" key="7">
    <source>
        <dbReference type="SAM" id="SignalP"/>
    </source>
</evidence>
<dbReference type="InterPro" id="IPR005533">
    <property type="entry name" value="AMOP_dom"/>
</dbReference>
<keyword evidence="2 6" id="KW-0812">Transmembrane</keyword>
<dbReference type="SMART" id="SM00723">
    <property type="entry name" value="AMOP"/>
    <property type="match status" value="1"/>
</dbReference>
<dbReference type="EMBL" id="CAJNOU010005901">
    <property type="protein sequence ID" value="CAF1491516.1"/>
    <property type="molecule type" value="Genomic_DNA"/>
</dbReference>